<evidence type="ECO:0000256" key="3">
    <source>
        <dbReference type="PIRSR" id="PIRSR028757-1"/>
    </source>
</evidence>
<dbReference type="RefSeq" id="WP_055224561.1">
    <property type="nucleotide sequence ID" value="NZ_BLYL01000016.1"/>
</dbReference>
<gene>
    <name evidence="6" type="primary">mccF</name>
    <name evidence="6" type="ORF">COEU31_23380</name>
</gene>
<dbReference type="PIRSF" id="PIRSF028757">
    <property type="entry name" value="LD-carboxypeptidase"/>
    <property type="match status" value="1"/>
</dbReference>
<dbReference type="SUPFAM" id="SSF52317">
    <property type="entry name" value="Class I glutamine amidotransferase-like"/>
    <property type="match status" value="1"/>
</dbReference>
<evidence type="ECO:0000313" key="7">
    <source>
        <dbReference type="Proteomes" id="UP000660047"/>
    </source>
</evidence>
<comment type="caution">
    <text evidence="6">The sequence shown here is derived from an EMBL/GenBank/DDBJ whole genome shotgun (WGS) entry which is preliminary data.</text>
</comment>
<evidence type="ECO:0000313" key="6">
    <source>
        <dbReference type="EMBL" id="GFO95292.1"/>
    </source>
</evidence>
<feature type="domain" description="LD-carboxypeptidase C-terminal" evidence="5">
    <location>
        <begin position="203"/>
        <end position="325"/>
    </location>
</feature>
<feature type="active site" description="Nucleophile" evidence="3">
    <location>
        <position position="115"/>
    </location>
</feature>
<evidence type="ECO:0000256" key="2">
    <source>
        <dbReference type="ARBA" id="ARBA00022801"/>
    </source>
</evidence>
<dbReference type="GO" id="GO:0016787">
    <property type="term" value="F:hydrolase activity"/>
    <property type="evidence" value="ECO:0007669"/>
    <property type="project" value="UniProtKB-KW"/>
</dbReference>
<sequence>MRFPKFIKRGDAIGFVAPSFGCDTEPYKTAFGRAQENFRNMGFGIQIGPNCYTGEGIGISNKPELCGQEINDYYTSEKNDALISCGGGELMCEILNYVDFDRLRAADPKWFMGYSDNTNLTFLLTTLCDTASIYGPCAAAFGQEPWHRSVADAMAVLQGQKLSFAGYDGWEKESLRDEEHPFLPYNITEPRVIKGYPEKFQVSGRMIGGCMDCLVNLIGTKFDHVGEFLERYKDDGFIWFLESCDLNVMSIRRAMWQMDNGGWFRYCKGFMIGRPLQFGQEMMGLDQYQAVLGIIGKYNVPVVMDVDLGHLSPMMPVVCGSMGTLMVDGQDMSLSMEMR</sequence>
<dbReference type="InterPro" id="IPR029062">
    <property type="entry name" value="Class_I_gatase-like"/>
</dbReference>
<dbReference type="EMBL" id="BLYL01000016">
    <property type="protein sequence ID" value="GFO95292.1"/>
    <property type="molecule type" value="Genomic_DNA"/>
</dbReference>
<accession>A0AAI9K628</accession>
<dbReference type="PANTHER" id="PTHR30237">
    <property type="entry name" value="MURAMOYLTETRAPEPTIDE CARBOXYPEPTIDASE"/>
    <property type="match status" value="1"/>
</dbReference>
<dbReference type="Proteomes" id="UP000660047">
    <property type="component" value="Unassembled WGS sequence"/>
</dbReference>
<comment type="similarity">
    <text evidence="1">Belongs to the peptidase S66 family.</text>
</comment>
<evidence type="ECO:0000259" key="4">
    <source>
        <dbReference type="Pfam" id="PF02016"/>
    </source>
</evidence>
<dbReference type="InterPro" id="IPR027478">
    <property type="entry name" value="LdcA_N"/>
</dbReference>
<feature type="active site" description="Charge relay system" evidence="3">
    <location>
        <position position="242"/>
    </location>
</feature>
<dbReference type="InterPro" id="IPR003507">
    <property type="entry name" value="S66_fam"/>
</dbReference>
<dbReference type="Pfam" id="PF17676">
    <property type="entry name" value="Peptidase_S66C"/>
    <property type="match status" value="1"/>
</dbReference>
<dbReference type="SUPFAM" id="SSF141986">
    <property type="entry name" value="LD-carboxypeptidase A C-terminal domain-like"/>
    <property type="match status" value="1"/>
</dbReference>
<evidence type="ECO:0000259" key="5">
    <source>
        <dbReference type="Pfam" id="PF17676"/>
    </source>
</evidence>
<dbReference type="AlphaFoldDB" id="A0AAI9K628"/>
<evidence type="ECO:0000256" key="1">
    <source>
        <dbReference type="ARBA" id="ARBA00010233"/>
    </source>
</evidence>
<dbReference type="CDD" id="cd07062">
    <property type="entry name" value="Peptidase_S66_mccF_like"/>
    <property type="match status" value="1"/>
</dbReference>
<dbReference type="InterPro" id="IPR040921">
    <property type="entry name" value="Peptidase_S66C"/>
</dbReference>
<organism evidence="6 7">
    <name type="scientific">Coprococcus eutactus</name>
    <dbReference type="NCBI Taxonomy" id="33043"/>
    <lineage>
        <taxon>Bacteria</taxon>
        <taxon>Bacillati</taxon>
        <taxon>Bacillota</taxon>
        <taxon>Clostridia</taxon>
        <taxon>Lachnospirales</taxon>
        <taxon>Lachnospiraceae</taxon>
        <taxon>Coprococcus</taxon>
    </lineage>
</organism>
<feature type="domain" description="LD-carboxypeptidase N-terminal" evidence="4">
    <location>
        <begin position="13"/>
        <end position="135"/>
    </location>
</feature>
<dbReference type="InterPro" id="IPR027461">
    <property type="entry name" value="Carboxypeptidase_A_C_sf"/>
</dbReference>
<dbReference type="Gene3D" id="3.50.30.60">
    <property type="entry name" value="LD-carboxypeptidase A C-terminal domain-like"/>
    <property type="match status" value="1"/>
</dbReference>
<dbReference type="Pfam" id="PF02016">
    <property type="entry name" value="Peptidase_S66"/>
    <property type="match status" value="1"/>
</dbReference>
<dbReference type="InterPro" id="IPR040449">
    <property type="entry name" value="Peptidase_S66_N"/>
</dbReference>
<protein>
    <submittedName>
        <fullName evidence="6">LD-carboxypeptidase</fullName>
    </submittedName>
</protein>
<feature type="active site" description="Charge relay system" evidence="3">
    <location>
        <position position="310"/>
    </location>
</feature>
<proteinExistence type="inferred from homology"/>
<dbReference type="Gene3D" id="3.40.50.10740">
    <property type="entry name" value="Class I glutamine amidotransferase-like"/>
    <property type="match status" value="1"/>
</dbReference>
<keyword evidence="2" id="KW-0378">Hydrolase</keyword>
<reference evidence="6" key="1">
    <citation type="submission" date="2020-06" db="EMBL/GenBank/DDBJ databases">
        <title>Characterization of fructooligosaccharide metabolism and fructooligosaccharide-degrading enzymes in human commensal butyrate producers.</title>
        <authorList>
            <person name="Tanno H."/>
            <person name="Fujii T."/>
            <person name="Hirano K."/>
            <person name="Maeno S."/>
            <person name="Tonozuka T."/>
            <person name="Sakamoto M."/>
            <person name="Ohkuma M."/>
            <person name="Tochio T."/>
            <person name="Endo A."/>
        </authorList>
    </citation>
    <scope>NUCLEOTIDE SEQUENCE</scope>
    <source>
        <strain evidence="6">JCM 31265</strain>
    </source>
</reference>
<name>A0AAI9K628_9FIRM</name>